<sequence length="95" mass="10461">MMRSFIGAHEALDGNDFIELALGTPLALWLGVEGESEEERAARVDAARDILAEDPELFDRVSRLAVLAVEEHAPALLHVLTPPRRPRRPRKAVAA</sequence>
<reference evidence="2" key="1">
    <citation type="submission" date="2023-07" db="EMBL/GenBank/DDBJ databases">
        <title>30 novel species of actinomycetes from the DSMZ collection.</title>
        <authorList>
            <person name="Nouioui I."/>
        </authorList>
    </citation>
    <scope>NUCLEOTIDE SEQUENCE [LARGE SCALE GENOMIC DNA]</scope>
    <source>
        <strain evidence="2">DSM 44917</strain>
    </source>
</reference>
<organism evidence="1 2">
    <name type="scientific">Streptomyces boetiae</name>
    <dbReference type="NCBI Taxonomy" id="3075541"/>
    <lineage>
        <taxon>Bacteria</taxon>
        <taxon>Bacillati</taxon>
        <taxon>Actinomycetota</taxon>
        <taxon>Actinomycetes</taxon>
        <taxon>Kitasatosporales</taxon>
        <taxon>Streptomycetaceae</taxon>
        <taxon>Streptomyces</taxon>
    </lineage>
</organism>
<evidence type="ECO:0000313" key="1">
    <source>
        <dbReference type="EMBL" id="MDT0307201.1"/>
    </source>
</evidence>
<evidence type="ECO:0000313" key="2">
    <source>
        <dbReference type="Proteomes" id="UP001183388"/>
    </source>
</evidence>
<name>A0ABU2L6L8_9ACTN</name>
<comment type="caution">
    <text evidence="1">The sequence shown here is derived from an EMBL/GenBank/DDBJ whole genome shotgun (WGS) entry which is preliminary data.</text>
</comment>
<dbReference type="Proteomes" id="UP001183388">
    <property type="component" value="Unassembled WGS sequence"/>
</dbReference>
<dbReference type="EMBL" id="JAVREN010000010">
    <property type="protein sequence ID" value="MDT0307201.1"/>
    <property type="molecule type" value="Genomic_DNA"/>
</dbReference>
<accession>A0ABU2L6L8</accession>
<protein>
    <submittedName>
        <fullName evidence="1">Uncharacterized protein</fullName>
    </submittedName>
</protein>
<keyword evidence="2" id="KW-1185">Reference proteome</keyword>
<proteinExistence type="predicted"/>
<gene>
    <name evidence="1" type="ORF">RM780_09525</name>
</gene>
<dbReference type="RefSeq" id="WP_311630143.1">
    <property type="nucleotide sequence ID" value="NZ_JAVREN010000010.1"/>
</dbReference>